<dbReference type="Proteomes" id="UP000799772">
    <property type="component" value="Unassembled WGS sequence"/>
</dbReference>
<keyword evidence="2" id="KW-0812">Transmembrane</keyword>
<dbReference type="PANTHER" id="PTHR31965">
    <property type="entry name" value="TRANSMEMBRANE PROTEIN 42"/>
    <property type="match status" value="1"/>
</dbReference>
<evidence type="ECO:0000256" key="2">
    <source>
        <dbReference type="SAM" id="Phobius"/>
    </source>
</evidence>
<dbReference type="SUPFAM" id="SSF103481">
    <property type="entry name" value="Multidrug resistance efflux transporter EmrE"/>
    <property type="match status" value="1"/>
</dbReference>
<evidence type="ECO:0000313" key="3">
    <source>
        <dbReference type="EMBL" id="KAF2103150.1"/>
    </source>
</evidence>
<dbReference type="InterPro" id="IPR039632">
    <property type="entry name" value="TMEM42"/>
</dbReference>
<name>A0A9P4MAD6_9PEZI</name>
<evidence type="ECO:0000256" key="1">
    <source>
        <dbReference type="SAM" id="MobiDB-lite"/>
    </source>
</evidence>
<protein>
    <recommendedName>
        <fullName evidence="5">EamA domain-containing protein</fullName>
    </recommendedName>
</protein>
<reference evidence="3" key="1">
    <citation type="journal article" date="2020" name="Stud. Mycol.">
        <title>101 Dothideomycetes genomes: a test case for predicting lifestyles and emergence of pathogens.</title>
        <authorList>
            <person name="Haridas S."/>
            <person name="Albert R."/>
            <person name="Binder M."/>
            <person name="Bloem J."/>
            <person name="Labutti K."/>
            <person name="Salamov A."/>
            <person name="Andreopoulos B."/>
            <person name="Baker S."/>
            <person name="Barry K."/>
            <person name="Bills G."/>
            <person name="Bluhm B."/>
            <person name="Cannon C."/>
            <person name="Castanera R."/>
            <person name="Culley D."/>
            <person name="Daum C."/>
            <person name="Ezra D."/>
            <person name="Gonzalez J."/>
            <person name="Henrissat B."/>
            <person name="Kuo A."/>
            <person name="Liang C."/>
            <person name="Lipzen A."/>
            <person name="Lutzoni F."/>
            <person name="Magnuson J."/>
            <person name="Mondo S."/>
            <person name="Nolan M."/>
            <person name="Ohm R."/>
            <person name="Pangilinan J."/>
            <person name="Park H.-J."/>
            <person name="Ramirez L."/>
            <person name="Alfaro M."/>
            <person name="Sun H."/>
            <person name="Tritt A."/>
            <person name="Yoshinaga Y."/>
            <person name="Zwiers L.-H."/>
            <person name="Turgeon B."/>
            <person name="Goodwin S."/>
            <person name="Spatafora J."/>
            <person name="Crous P."/>
            <person name="Grigoriev I."/>
        </authorList>
    </citation>
    <scope>NUCLEOTIDE SEQUENCE</scope>
    <source>
        <strain evidence="3">CBS 133067</strain>
    </source>
</reference>
<gene>
    <name evidence="3" type="ORF">NA57DRAFT_72132</name>
</gene>
<organism evidence="3 4">
    <name type="scientific">Rhizodiscina lignyota</name>
    <dbReference type="NCBI Taxonomy" id="1504668"/>
    <lineage>
        <taxon>Eukaryota</taxon>
        <taxon>Fungi</taxon>
        <taxon>Dikarya</taxon>
        <taxon>Ascomycota</taxon>
        <taxon>Pezizomycotina</taxon>
        <taxon>Dothideomycetes</taxon>
        <taxon>Pleosporomycetidae</taxon>
        <taxon>Aulographales</taxon>
        <taxon>Rhizodiscinaceae</taxon>
        <taxon>Rhizodiscina</taxon>
    </lineage>
</organism>
<feature type="transmembrane region" description="Helical" evidence="2">
    <location>
        <begin position="92"/>
        <end position="112"/>
    </location>
</feature>
<dbReference type="PANTHER" id="PTHR31965:SF1">
    <property type="entry name" value="TRANSMEMBRANE PROTEIN 42"/>
    <property type="match status" value="1"/>
</dbReference>
<keyword evidence="2" id="KW-0472">Membrane</keyword>
<evidence type="ECO:0000313" key="4">
    <source>
        <dbReference type="Proteomes" id="UP000799772"/>
    </source>
</evidence>
<feature type="transmembrane region" description="Helical" evidence="2">
    <location>
        <begin position="58"/>
        <end position="80"/>
    </location>
</feature>
<dbReference type="EMBL" id="ML978122">
    <property type="protein sequence ID" value="KAF2103150.1"/>
    <property type="molecule type" value="Genomic_DNA"/>
</dbReference>
<dbReference type="AlphaFoldDB" id="A0A9P4MAD6"/>
<accession>A0A9P4MAD6</accession>
<feature type="region of interest" description="Disordered" evidence="1">
    <location>
        <begin position="158"/>
        <end position="214"/>
    </location>
</feature>
<keyword evidence="2" id="KW-1133">Transmembrane helix</keyword>
<dbReference type="InterPro" id="IPR037185">
    <property type="entry name" value="EmrE-like"/>
</dbReference>
<dbReference type="PROSITE" id="PS51257">
    <property type="entry name" value="PROKAR_LIPOPROTEIN"/>
    <property type="match status" value="1"/>
</dbReference>
<proteinExistence type="predicted"/>
<feature type="compositionally biased region" description="Basic and acidic residues" evidence="1">
    <location>
        <begin position="186"/>
        <end position="196"/>
    </location>
</feature>
<feature type="transmembrane region" description="Helical" evidence="2">
    <location>
        <begin position="118"/>
        <end position="136"/>
    </location>
</feature>
<sequence length="214" mass="22978">MDVPKSARPWLVLAISSGACAAFNGVFAKLTTTSLTSSWAGSIASGLHLSPENKLVEYAVRGTMFLFNLLFNAIMWALFTRALTLAPSAIRVNVLNTASNFLITAVVGLLVFSEALPALWFLGAAMLVAGSVIIGAREEKGQNKVEAHEEPLMGVGADGVELDGAVNDNVDTDARGRGTASSDIPGEERGSRERDGSKRRRHREEESEPYRDEE</sequence>
<dbReference type="OrthoDB" id="5854584at2759"/>
<feature type="compositionally biased region" description="Basic and acidic residues" evidence="1">
    <location>
        <begin position="203"/>
        <end position="214"/>
    </location>
</feature>
<keyword evidence="4" id="KW-1185">Reference proteome</keyword>
<comment type="caution">
    <text evidence="3">The sequence shown here is derived from an EMBL/GenBank/DDBJ whole genome shotgun (WGS) entry which is preliminary data.</text>
</comment>
<evidence type="ECO:0008006" key="5">
    <source>
        <dbReference type="Google" id="ProtNLM"/>
    </source>
</evidence>